<dbReference type="Pfam" id="PF00188">
    <property type="entry name" value="CAP"/>
    <property type="match status" value="2"/>
</dbReference>
<dbReference type="InterPro" id="IPR035940">
    <property type="entry name" value="CAP_sf"/>
</dbReference>
<name>A0A4S2L8N6_OPIFE</name>
<evidence type="ECO:0000313" key="4">
    <source>
        <dbReference type="Proteomes" id="UP000308267"/>
    </source>
</evidence>
<reference evidence="3 4" key="1">
    <citation type="journal article" date="2019" name="BMC Genomics">
        <title>New insights from Opisthorchis felineus genome: update on genomics of the epidemiologically important liver flukes.</title>
        <authorList>
            <person name="Ershov N.I."/>
            <person name="Mordvinov V.A."/>
            <person name="Prokhortchouk E.B."/>
            <person name="Pakharukova M.Y."/>
            <person name="Gunbin K.V."/>
            <person name="Ustyantsev K."/>
            <person name="Genaev M.A."/>
            <person name="Blinov A.G."/>
            <person name="Mazur A."/>
            <person name="Boulygina E."/>
            <person name="Tsygankova S."/>
            <person name="Khrameeva E."/>
            <person name="Chekanov N."/>
            <person name="Fan G."/>
            <person name="Xiao A."/>
            <person name="Zhang H."/>
            <person name="Xu X."/>
            <person name="Yang H."/>
            <person name="Solovyev V."/>
            <person name="Lee S.M."/>
            <person name="Liu X."/>
            <person name="Afonnikov D.A."/>
            <person name="Skryabin K.G."/>
        </authorList>
    </citation>
    <scope>NUCLEOTIDE SEQUENCE [LARGE SCALE GENOMIC DNA]</scope>
    <source>
        <strain evidence="3">AK-0245</strain>
        <tissue evidence="3">Whole organism</tissue>
    </source>
</reference>
<accession>A0A4S2L8N6</accession>
<dbReference type="EMBL" id="SJOL01008788">
    <property type="protein sequence ID" value="TGZ59612.1"/>
    <property type="molecule type" value="Genomic_DNA"/>
</dbReference>
<dbReference type="PANTHER" id="PTHR10334">
    <property type="entry name" value="CYSTEINE-RICH SECRETORY PROTEIN-RELATED"/>
    <property type="match status" value="1"/>
</dbReference>
<dbReference type="InterPro" id="IPR034113">
    <property type="entry name" value="SCP_GAPR1-like"/>
</dbReference>
<gene>
    <name evidence="3" type="ORF">CRM22_008979</name>
</gene>
<dbReference type="OrthoDB" id="337038at2759"/>
<keyword evidence="4" id="KW-1185">Reference proteome</keyword>
<dbReference type="PROSITE" id="PS01009">
    <property type="entry name" value="CRISP_1"/>
    <property type="match status" value="1"/>
</dbReference>
<sequence length="393" mass="44222">MNVMSTDEGLNRECIEEHNRLRALHGCAPLTLDPELARKAQLHAEELAAGNAHIQSNEYGENVAVRETEKQTTLTGKQATLMWYQEIACYEFGVENQLHCGHFSQVVWKSTTHAGFGRALKPDGRRIFVVGIYLPPANFNNEWSENVPAPLSGVIYTPTPEDIEEIPPSETSSGRRKEGIPPYDLTTWLAGNEQPRMNGLPTSQSLAPLKRDHRVHTDCVLQESTVYQLKSSHKSPHEMFVNVREQFYRNNQTDTSTETYEVETWYSSLTMDKIMPVERTKLGHPLNTETAYLEAFRCEVLHTHNRYRAMHGVPDLKRSATLDSLALNWAKELRKTGRPAYWEHEYGNSLVGENVADRITENGKITGGDGCALFPTGSTEFPLGIQGTCPPIL</sequence>
<organism evidence="3 4">
    <name type="scientific">Opisthorchis felineus</name>
    <dbReference type="NCBI Taxonomy" id="147828"/>
    <lineage>
        <taxon>Eukaryota</taxon>
        <taxon>Metazoa</taxon>
        <taxon>Spiralia</taxon>
        <taxon>Lophotrochozoa</taxon>
        <taxon>Platyhelminthes</taxon>
        <taxon>Trematoda</taxon>
        <taxon>Digenea</taxon>
        <taxon>Opisthorchiida</taxon>
        <taxon>Opisthorchiata</taxon>
        <taxon>Opisthorchiidae</taxon>
        <taxon>Opisthorchis</taxon>
    </lineage>
</organism>
<dbReference type="AlphaFoldDB" id="A0A4S2L8N6"/>
<dbReference type="CDD" id="cd05382">
    <property type="entry name" value="CAP_GAPR1-like"/>
    <property type="match status" value="1"/>
</dbReference>
<dbReference type="Gene3D" id="3.40.33.10">
    <property type="entry name" value="CAP"/>
    <property type="match status" value="2"/>
</dbReference>
<dbReference type="PRINTS" id="PR00837">
    <property type="entry name" value="V5TPXLIKE"/>
</dbReference>
<dbReference type="SMART" id="SM00198">
    <property type="entry name" value="SCP"/>
    <property type="match status" value="1"/>
</dbReference>
<evidence type="ECO:0000259" key="2">
    <source>
        <dbReference type="SMART" id="SM00198"/>
    </source>
</evidence>
<dbReference type="InterPro" id="IPR014044">
    <property type="entry name" value="CAP_dom"/>
</dbReference>
<dbReference type="SUPFAM" id="SSF55797">
    <property type="entry name" value="PR-1-like"/>
    <property type="match status" value="2"/>
</dbReference>
<comment type="caution">
    <text evidence="3">The sequence shown here is derived from an EMBL/GenBank/DDBJ whole genome shotgun (WGS) entry which is preliminary data.</text>
</comment>
<feature type="domain" description="SCP" evidence="2">
    <location>
        <begin position="9"/>
        <end position="141"/>
    </location>
</feature>
<evidence type="ECO:0000313" key="3">
    <source>
        <dbReference type="EMBL" id="TGZ59612.1"/>
    </source>
</evidence>
<evidence type="ECO:0000256" key="1">
    <source>
        <dbReference type="SAM" id="MobiDB-lite"/>
    </source>
</evidence>
<dbReference type="Proteomes" id="UP000308267">
    <property type="component" value="Unassembled WGS sequence"/>
</dbReference>
<protein>
    <recommendedName>
        <fullName evidence="2">SCP domain-containing protein</fullName>
    </recommendedName>
</protein>
<dbReference type="GO" id="GO:0005576">
    <property type="term" value="C:extracellular region"/>
    <property type="evidence" value="ECO:0007669"/>
    <property type="project" value="InterPro"/>
</dbReference>
<feature type="region of interest" description="Disordered" evidence="1">
    <location>
        <begin position="159"/>
        <end position="178"/>
    </location>
</feature>
<dbReference type="InterPro" id="IPR018244">
    <property type="entry name" value="Allrgn_V5/Tpx1_CS"/>
</dbReference>
<proteinExistence type="predicted"/>
<dbReference type="InterPro" id="IPR001283">
    <property type="entry name" value="CRISP-related"/>
</dbReference>